<dbReference type="InterPro" id="IPR057450">
    <property type="entry name" value="BRINP_EGF"/>
</dbReference>
<dbReference type="SMART" id="SM00457">
    <property type="entry name" value="MACPF"/>
    <property type="match status" value="1"/>
</dbReference>
<dbReference type="GO" id="GO:0071300">
    <property type="term" value="P:cellular response to retinoic acid"/>
    <property type="evidence" value="ECO:0007669"/>
    <property type="project" value="TreeGrafter"/>
</dbReference>
<evidence type="ECO:0000256" key="7">
    <source>
        <dbReference type="SAM" id="SignalP"/>
    </source>
</evidence>
<keyword evidence="4" id="KW-0131">Cell cycle</keyword>
<reference evidence="9" key="1">
    <citation type="submission" date="2020-06" db="EMBL/GenBank/DDBJ databases">
        <authorList>
            <consortium name="Wellcome Sanger Institute Data Sharing"/>
        </authorList>
    </citation>
    <scope>NUCLEOTIDE SEQUENCE [LARGE SCALE GENOMIC DNA]</scope>
</reference>
<evidence type="ECO:0000256" key="1">
    <source>
        <dbReference type="ARBA" id="ARBA00010360"/>
    </source>
</evidence>
<dbReference type="AlphaFoldDB" id="A0A8C5E0F6"/>
<evidence type="ECO:0000313" key="10">
    <source>
        <dbReference type="Proteomes" id="UP000694680"/>
    </source>
</evidence>
<evidence type="ECO:0000256" key="2">
    <source>
        <dbReference type="ARBA" id="ARBA00022729"/>
    </source>
</evidence>
<dbReference type="GO" id="GO:0030425">
    <property type="term" value="C:dendrite"/>
    <property type="evidence" value="ECO:0007669"/>
    <property type="project" value="TreeGrafter"/>
</dbReference>
<dbReference type="GO" id="GO:0045666">
    <property type="term" value="P:positive regulation of neuron differentiation"/>
    <property type="evidence" value="ECO:0007669"/>
    <property type="project" value="InterPro"/>
</dbReference>
<keyword evidence="6" id="KW-1133">Transmembrane helix</keyword>
<accession>A0A8C5E0F6</accession>
<keyword evidence="2 7" id="KW-0732">Signal</keyword>
<dbReference type="Pfam" id="PF25415">
    <property type="entry name" value="EGF_BRNP1-3"/>
    <property type="match status" value="1"/>
</dbReference>
<dbReference type="Ensembl" id="ENSGWIT00000015147.1">
    <property type="protein sequence ID" value="ENSGWIP00000013669.1"/>
    <property type="gene ID" value="ENSGWIG00000007753.1"/>
</dbReference>
<keyword evidence="6" id="KW-0472">Membrane</keyword>
<dbReference type="PANTHER" id="PTHR15564">
    <property type="entry name" value="MACPF DOMAIN-CONTAINING PROTEIN"/>
    <property type="match status" value="1"/>
</dbReference>
<dbReference type="Proteomes" id="UP000694680">
    <property type="component" value="Chromosome 4"/>
</dbReference>
<feature type="compositionally biased region" description="Basic and acidic residues" evidence="5">
    <location>
        <begin position="709"/>
        <end position="751"/>
    </location>
</feature>
<dbReference type="GO" id="GO:0005737">
    <property type="term" value="C:cytoplasm"/>
    <property type="evidence" value="ECO:0007669"/>
    <property type="project" value="TreeGrafter"/>
</dbReference>
<dbReference type="Pfam" id="PF01823">
    <property type="entry name" value="MACPF"/>
    <property type="match status" value="1"/>
</dbReference>
<evidence type="ECO:0000313" key="9">
    <source>
        <dbReference type="Ensembl" id="ENSGWIP00000013669.1"/>
    </source>
</evidence>
<feature type="compositionally biased region" description="Basic and acidic residues" evidence="5">
    <location>
        <begin position="385"/>
        <end position="409"/>
    </location>
</feature>
<dbReference type="GO" id="GO:0043025">
    <property type="term" value="C:neuronal cell body"/>
    <property type="evidence" value="ECO:0007669"/>
    <property type="project" value="TreeGrafter"/>
</dbReference>
<feature type="region of interest" description="Disordered" evidence="5">
    <location>
        <begin position="359"/>
        <end position="763"/>
    </location>
</feature>
<dbReference type="GO" id="GO:0007399">
    <property type="term" value="P:nervous system development"/>
    <property type="evidence" value="ECO:0007669"/>
    <property type="project" value="TreeGrafter"/>
</dbReference>
<reference evidence="9" key="2">
    <citation type="submission" date="2025-08" db="UniProtKB">
        <authorList>
            <consortium name="Ensembl"/>
        </authorList>
    </citation>
    <scope>IDENTIFICATION</scope>
</reference>
<feature type="compositionally biased region" description="Polar residues" evidence="5">
    <location>
        <begin position="753"/>
        <end position="763"/>
    </location>
</feature>
<evidence type="ECO:0000256" key="4">
    <source>
        <dbReference type="ARBA" id="ARBA00023306"/>
    </source>
</evidence>
<evidence type="ECO:0000256" key="6">
    <source>
        <dbReference type="SAM" id="Phobius"/>
    </source>
</evidence>
<feature type="compositionally biased region" description="Basic and acidic residues" evidence="5">
    <location>
        <begin position="521"/>
        <end position="555"/>
    </location>
</feature>
<evidence type="ECO:0000256" key="5">
    <source>
        <dbReference type="SAM" id="MobiDB-lite"/>
    </source>
</evidence>
<feature type="transmembrane region" description="Helical" evidence="6">
    <location>
        <begin position="772"/>
        <end position="791"/>
    </location>
</feature>
<feature type="chain" id="PRO_5034099978" evidence="7">
    <location>
        <begin position="31"/>
        <end position="793"/>
    </location>
</feature>
<keyword evidence="6" id="KW-0812">Transmembrane</keyword>
<proteinExistence type="inferred from homology"/>
<keyword evidence="10" id="KW-1185">Reference proteome</keyword>
<organism evidence="9 10">
    <name type="scientific">Gouania willdenowi</name>
    <name type="common">Blunt-snouted clingfish</name>
    <name type="synonym">Lepadogaster willdenowi</name>
    <dbReference type="NCBI Taxonomy" id="441366"/>
    <lineage>
        <taxon>Eukaryota</taxon>
        <taxon>Metazoa</taxon>
        <taxon>Chordata</taxon>
        <taxon>Craniata</taxon>
        <taxon>Vertebrata</taxon>
        <taxon>Euteleostomi</taxon>
        <taxon>Actinopterygii</taxon>
        <taxon>Neopterygii</taxon>
        <taxon>Teleostei</taxon>
        <taxon>Neoteleostei</taxon>
        <taxon>Acanthomorphata</taxon>
        <taxon>Ovalentaria</taxon>
        <taxon>Blenniimorphae</taxon>
        <taxon>Blenniiformes</taxon>
        <taxon>Gobiesocoidei</taxon>
        <taxon>Gobiesocidae</taxon>
        <taxon>Gobiesocinae</taxon>
        <taxon>Gouania</taxon>
    </lineage>
</organism>
<name>A0A8C5E0F6_GOUWI</name>
<dbReference type="InterPro" id="IPR033237">
    <property type="entry name" value="BRINP"/>
</dbReference>
<protein>
    <submittedName>
        <fullName evidence="9">BMP/retinoic acid-inducible neural-specific protein 3-like</fullName>
    </submittedName>
</protein>
<sequence>MSGPYISIRLTALMFLWRCLTLSLLQSCFCFWSVGGARGGSVAGAGVDPAGPGFSGSNGPLGWLLSDKGPFHSSQEYVDFTERYQQGFTTKYKIYREFGRWKVNSLALERQENNGFSLPLDPDFLQTIRQLGRRPSLNAIIDNIIRKYGTHFLLSATLGGEESLMIFVDKRKLSRTTEGNESNGTSVTLEALHQLAASYFIDRESTLHKLHHIQIASTAIKVTETRTGPLGCSNYDNLDSVSSVLVQSPENKIHLQGLQAILPEYLRARFVQAALSYIGCNEEGQFVCRENDCWCQCAVNYPHCNCPEVDLRAMEASLLQIRDSWNIANQDFEESGASGQKPNHFEAVLTELPENVKAPTNISTHKHQATDEKMLENPSSTHTHQATDEKMLEDPSRTHTHQATDEKMLEVSSSTHTHQATDEKMLENPSSTHTHQATDEKMLVDPSSTHTHQATDEKMLEDPSSTHTHQATDEKMLEVSSSTHKHQATDEKMLEDPSSTHTHQATDEKMLEDPSSTHTHQATDEKMLEDSSSTHKHQATDDTHTHQATDEKMLEDPSSTHTHQATDEKMLEDPSSTHTHEATDEKMLEDSSSTHKHQATDDTHTHQATDEKMLEDPSSTHTHQATDEKMLVDPSSTHTHQATDEKMLEDSSSTHTHQATDEKMLEDPSSTHTHQATDEKMLEDSSSTHTHQATDEKMLENPSSTHTHQATDEKMLEDSSSNHKHQATDEKMLEDPSSTHKHQATDEKMLEDPSSTHTHQAKSTWGLSWKRMLGATAVVIGGIALAVAIYTRK</sequence>
<feature type="signal peptide" evidence="7">
    <location>
        <begin position="1"/>
        <end position="30"/>
    </location>
</feature>
<reference evidence="9" key="3">
    <citation type="submission" date="2025-09" db="UniProtKB">
        <authorList>
            <consortium name="Ensembl"/>
        </authorList>
    </citation>
    <scope>IDENTIFICATION</scope>
</reference>
<evidence type="ECO:0000256" key="3">
    <source>
        <dbReference type="ARBA" id="ARBA00022810"/>
    </source>
</evidence>
<comment type="similarity">
    <text evidence="1">Belongs to the BRINP family.</text>
</comment>
<evidence type="ECO:0000259" key="8">
    <source>
        <dbReference type="SMART" id="SM00457"/>
    </source>
</evidence>
<dbReference type="InterPro" id="IPR020864">
    <property type="entry name" value="MACPF"/>
</dbReference>
<feature type="compositionally biased region" description="Basic and acidic residues" evidence="5">
    <location>
        <begin position="578"/>
        <end position="615"/>
    </location>
</feature>
<dbReference type="GO" id="GO:0045930">
    <property type="term" value="P:negative regulation of mitotic cell cycle"/>
    <property type="evidence" value="ECO:0007669"/>
    <property type="project" value="InterPro"/>
</dbReference>
<gene>
    <name evidence="9" type="primary">brinp3a.1</name>
</gene>
<feature type="domain" description="MACPF" evidence="8">
    <location>
        <begin position="95"/>
        <end position="279"/>
    </location>
</feature>
<keyword evidence="3" id="KW-0338">Growth arrest</keyword>
<dbReference type="PANTHER" id="PTHR15564:SF10">
    <property type="entry name" value="BMP_RETINOIC ACID-INDUCIBLE NEURAL-SPECIFIC PROTEIN 3 ISOFORM X1"/>
    <property type="match status" value="1"/>
</dbReference>